<proteinExistence type="predicted"/>
<organism evidence="2 3">
    <name type="scientific">Araneus ventricosus</name>
    <name type="common">Orbweaver spider</name>
    <name type="synonym">Epeira ventricosa</name>
    <dbReference type="NCBI Taxonomy" id="182803"/>
    <lineage>
        <taxon>Eukaryota</taxon>
        <taxon>Metazoa</taxon>
        <taxon>Ecdysozoa</taxon>
        <taxon>Arthropoda</taxon>
        <taxon>Chelicerata</taxon>
        <taxon>Arachnida</taxon>
        <taxon>Araneae</taxon>
        <taxon>Araneomorphae</taxon>
        <taxon>Entelegynae</taxon>
        <taxon>Araneoidea</taxon>
        <taxon>Araneidae</taxon>
        <taxon>Araneus</taxon>
    </lineage>
</organism>
<dbReference type="Proteomes" id="UP000499080">
    <property type="component" value="Unassembled WGS sequence"/>
</dbReference>
<accession>A0A4Y2A4V4</accession>
<protein>
    <submittedName>
        <fullName evidence="2">Uncharacterized protein</fullName>
    </submittedName>
</protein>
<feature type="compositionally biased region" description="Basic and acidic residues" evidence="1">
    <location>
        <begin position="45"/>
        <end position="59"/>
    </location>
</feature>
<gene>
    <name evidence="2" type="ORF">AVEN_235396_1</name>
</gene>
<feature type="region of interest" description="Disordered" evidence="1">
    <location>
        <begin position="45"/>
        <end position="69"/>
    </location>
</feature>
<evidence type="ECO:0000313" key="2">
    <source>
        <dbReference type="EMBL" id="GBL74449.1"/>
    </source>
</evidence>
<evidence type="ECO:0000313" key="3">
    <source>
        <dbReference type="Proteomes" id="UP000499080"/>
    </source>
</evidence>
<sequence length="113" mass="12313">MTPNFFLDFEDREVEFAENKSTSKVTNKGNFSTLGKETVIYLDHPESAGTDGKRWETAPRPRSPSCGAAHTTTTAAVSLGDVWPSRLWCRSCSQGLPSVPAPEKVPGKVAFPQ</sequence>
<comment type="caution">
    <text evidence="2">The sequence shown here is derived from an EMBL/GenBank/DDBJ whole genome shotgun (WGS) entry which is preliminary data.</text>
</comment>
<reference evidence="2 3" key="1">
    <citation type="journal article" date="2019" name="Sci. Rep.">
        <title>Orb-weaving spider Araneus ventricosus genome elucidates the spidroin gene catalogue.</title>
        <authorList>
            <person name="Kono N."/>
            <person name="Nakamura H."/>
            <person name="Ohtoshi R."/>
            <person name="Moran D.A.P."/>
            <person name="Shinohara A."/>
            <person name="Yoshida Y."/>
            <person name="Fujiwara M."/>
            <person name="Mori M."/>
            <person name="Tomita M."/>
            <person name="Arakawa K."/>
        </authorList>
    </citation>
    <scope>NUCLEOTIDE SEQUENCE [LARGE SCALE GENOMIC DNA]</scope>
</reference>
<evidence type="ECO:0000256" key="1">
    <source>
        <dbReference type="SAM" id="MobiDB-lite"/>
    </source>
</evidence>
<dbReference type="AlphaFoldDB" id="A0A4Y2A4V4"/>
<dbReference type="EMBL" id="BGPR01000005">
    <property type="protein sequence ID" value="GBL74449.1"/>
    <property type="molecule type" value="Genomic_DNA"/>
</dbReference>
<keyword evidence="3" id="KW-1185">Reference proteome</keyword>
<name>A0A4Y2A4V4_ARAVE</name>